<dbReference type="InterPro" id="IPR032820">
    <property type="entry name" value="ATPase_put"/>
</dbReference>
<name>A0A8J8SF56_9FIRM</name>
<accession>A0A8J8SF56</accession>
<dbReference type="AlphaFoldDB" id="A0A8J8SF56"/>
<keyword evidence="3" id="KW-1185">Reference proteome</keyword>
<keyword evidence="1" id="KW-0472">Membrane</keyword>
<reference evidence="2" key="1">
    <citation type="submission" date="2020-07" db="EMBL/GenBank/DDBJ databases">
        <title>Vallitalea pronyensis genome.</title>
        <authorList>
            <person name="Postec A."/>
        </authorList>
    </citation>
    <scope>NUCLEOTIDE SEQUENCE</scope>
    <source>
        <strain evidence="2">FatNI3</strain>
    </source>
</reference>
<feature type="transmembrane region" description="Helical" evidence="1">
    <location>
        <begin position="44"/>
        <end position="65"/>
    </location>
</feature>
<dbReference type="RefSeq" id="WP_212696368.1">
    <property type="nucleotide sequence ID" value="NZ_CP058649.1"/>
</dbReference>
<feature type="transmembrane region" description="Helical" evidence="1">
    <location>
        <begin position="12"/>
        <end position="32"/>
    </location>
</feature>
<evidence type="ECO:0000256" key="1">
    <source>
        <dbReference type="SAM" id="Phobius"/>
    </source>
</evidence>
<dbReference type="Proteomes" id="UP000683246">
    <property type="component" value="Chromosome"/>
</dbReference>
<organism evidence="2 3">
    <name type="scientific">Vallitalea pronyensis</name>
    <dbReference type="NCBI Taxonomy" id="1348613"/>
    <lineage>
        <taxon>Bacteria</taxon>
        <taxon>Bacillati</taxon>
        <taxon>Bacillota</taxon>
        <taxon>Clostridia</taxon>
        <taxon>Lachnospirales</taxon>
        <taxon>Vallitaleaceae</taxon>
        <taxon>Vallitalea</taxon>
    </lineage>
</organism>
<proteinExistence type="predicted"/>
<keyword evidence="1" id="KW-1133">Transmembrane helix</keyword>
<evidence type="ECO:0000313" key="3">
    <source>
        <dbReference type="Proteomes" id="UP000683246"/>
    </source>
</evidence>
<dbReference type="EMBL" id="CP058649">
    <property type="protein sequence ID" value="QUI20909.1"/>
    <property type="molecule type" value="Genomic_DNA"/>
</dbReference>
<gene>
    <name evidence="2" type="ORF">HZI73_00660</name>
</gene>
<evidence type="ECO:0000313" key="2">
    <source>
        <dbReference type="EMBL" id="QUI20909.1"/>
    </source>
</evidence>
<protein>
    <submittedName>
        <fullName evidence="2">AtpZ/AtpI family protein</fullName>
    </submittedName>
</protein>
<keyword evidence="1" id="KW-0812">Transmembrane</keyword>
<dbReference type="Pfam" id="PF09527">
    <property type="entry name" value="ATPase_gene1"/>
    <property type="match status" value="1"/>
</dbReference>
<sequence length="76" mass="8448">MKFDSNIMKSLSLLSQIGFLMAIPIIGCVLFGNFLDGRCDTSPLFLIIFTILGVLSAFRNLYVIAMKGTKNRKKDS</sequence>
<dbReference type="KEGG" id="vpy:HZI73_00660"/>